<dbReference type="GO" id="GO:0012505">
    <property type="term" value="C:endomembrane system"/>
    <property type="evidence" value="ECO:0007669"/>
    <property type="project" value="UniProtKB-SubCell"/>
</dbReference>
<dbReference type="GO" id="GO:0005765">
    <property type="term" value="C:lysosomal membrane"/>
    <property type="evidence" value="ECO:0007669"/>
    <property type="project" value="TreeGrafter"/>
</dbReference>
<protein>
    <submittedName>
        <fullName evidence="7">Lysosomal-associated transmembrane protein 4A</fullName>
    </submittedName>
</protein>
<dbReference type="AlphaFoldDB" id="A0A1I7Y9Y1"/>
<dbReference type="PANTHER" id="PTHR12479">
    <property type="entry name" value="LYSOSOMAL-ASSOCIATED TRANSMEMBRANE PROTEIN"/>
    <property type="match status" value="1"/>
</dbReference>
<evidence type="ECO:0000313" key="7">
    <source>
        <dbReference type="WBParaSite" id="L893_g14219.t1"/>
    </source>
</evidence>
<organism evidence="6 7">
    <name type="scientific">Steinernema glaseri</name>
    <dbReference type="NCBI Taxonomy" id="37863"/>
    <lineage>
        <taxon>Eukaryota</taxon>
        <taxon>Metazoa</taxon>
        <taxon>Ecdysozoa</taxon>
        <taxon>Nematoda</taxon>
        <taxon>Chromadorea</taxon>
        <taxon>Rhabditida</taxon>
        <taxon>Tylenchina</taxon>
        <taxon>Panagrolaimomorpha</taxon>
        <taxon>Strongyloidoidea</taxon>
        <taxon>Steinernematidae</taxon>
        <taxon>Steinernema</taxon>
    </lineage>
</organism>
<evidence type="ECO:0000256" key="2">
    <source>
        <dbReference type="ARBA" id="ARBA00022692"/>
    </source>
</evidence>
<dbReference type="Proteomes" id="UP000095287">
    <property type="component" value="Unplaced"/>
</dbReference>
<evidence type="ECO:0000256" key="5">
    <source>
        <dbReference type="SAM" id="Phobius"/>
    </source>
</evidence>
<evidence type="ECO:0000256" key="3">
    <source>
        <dbReference type="ARBA" id="ARBA00022989"/>
    </source>
</evidence>
<keyword evidence="2 5" id="KW-0812">Transmembrane</keyword>
<evidence type="ECO:0000256" key="1">
    <source>
        <dbReference type="ARBA" id="ARBA00004127"/>
    </source>
</evidence>
<name>A0A1I7Y9Y1_9BILA</name>
<evidence type="ECO:0000256" key="4">
    <source>
        <dbReference type="ARBA" id="ARBA00023136"/>
    </source>
</evidence>
<keyword evidence="4 5" id="KW-0472">Membrane</keyword>
<dbReference type="InterPro" id="IPR051115">
    <property type="entry name" value="LAPTM_transporter"/>
</dbReference>
<keyword evidence="3 5" id="KW-1133">Transmembrane helix</keyword>
<accession>A0A1I7Y9Y1</accession>
<dbReference type="PANTHER" id="PTHR12479:SF10">
    <property type="entry name" value="LYSOSOMAL-ASSOCIATED TRANSMEMBRANE PROTEIN"/>
    <property type="match status" value="1"/>
</dbReference>
<feature type="transmembrane region" description="Helical" evidence="5">
    <location>
        <begin position="70"/>
        <end position="88"/>
    </location>
</feature>
<sequence length="194" mass="21569">MSPRNFNQHGVYHPEDYCCCGCMHVKTGTVIIALLTSIGALINLCYVGWELAHPTREQSLHSTILNSLELFLLIIAAVSGVLAIVGVAKTFSILLIPLMSVQVLQPLFSVIQRAVNDFTGKEQIKAKIISSELPYHYIATIVTTVFLISLFITVALLYVVWNCYKCLKRENPNDTDVEMEAPRAVQCPNCSHVF</sequence>
<evidence type="ECO:0000313" key="6">
    <source>
        <dbReference type="Proteomes" id="UP000095287"/>
    </source>
</evidence>
<feature type="transmembrane region" description="Helical" evidence="5">
    <location>
        <begin position="135"/>
        <end position="161"/>
    </location>
</feature>
<comment type="subcellular location">
    <subcellularLocation>
        <location evidence="1">Endomembrane system</location>
        <topology evidence="1">Multi-pass membrane protein</topology>
    </subcellularLocation>
</comment>
<keyword evidence="6" id="KW-1185">Reference proteome</keyword>
<reference evidence="7" key="1">
    <citation type="submission" date="2016-11" db="UniProtKB">
        <authorList>
            <consortium name="WormBaseParasite"/>
        </authorList>
    </citation>
    <scope>IDENTIFICATION</scope>
</reference>
<dbReference type="WBParaSite" id="L893_g14219.t1">
    <property type="protein sequence ID" value="L893_g14219.t1"/>
    <property type="gene ID" value="L893_g14219"/>
</dbReference>
<feature type="transmembrane region" description="Helical" evidence="5">
    <location>
        <begin position="30"/>
        <end position="49"/>
    </location>
</feature>
<proteinExistence type="predicted"/>
<feature type="transmembrane region" description="Helical" evidence="5">
    <location>
        <begin position="94"/>
        <end position="115"/>
    </location>
</feature>